<reference evidence="2 3" key="1">
    <citation type="submission" date="2018-11" db="EMBL/GenBank/DDBJ databases">
        <authorList>
            <person name="Kleinhagauer T."/>
            <person name="Glaeser S.P."/>
            <person name="Spergser J."/>
            <person name="Ruckert C."/>
            <person name="Kaempfer P."/>
            <person name="Busse H.-J."/>
        </authorList>
    </citation>
    <scope>NUCLEOTIDE SEQUENCE [LARGE SCALE GENOMIC DNA]</scope>
    <source>
        <strain evidence="2 3">812CH</strain>
    </source>
</reference>
<dbReference type="KEGG" id="cpso:CPPEL_02980"/>
<evidence type="ECO:0000256" key="1">
    <source>
        <dbReference type="SAM" id="MobiDB-lite"/>
    </source>
</evidence>
<name>A0A3G6IT56_9CORY</name>
<protein>
    <recommendedName>
        <fullName evidence="4">DNA (cytosine-5-)-methyltransferase</fullName>
    </recommendedName>
</protein>
<evidence type="ECO:0008006" key="4">
    <source>
        <dbReference type="Google" id="ProtNLM"/>
    </source>
</evidence>
<feature type="region of interest" description="Disordered" evidence="1">
    <location>
        <begin position="1"/>
        <end position="24"/>
    </location>
</feature>
<proteinExistence type="predicted"/>
<dbReference type="Proteomes" id="UP000271426">
    <property type="component" value="Chromosome"/>
</dbReference>
<accession>A0A3G6IT56</accession>
<gene>
    <name evidence="2" type="ORF">CPPEL_02980</name>
</gene>
<organism evidence="2 3">
    <name type="scientific">Corynebacterium pseudopelargi</name>
    <dbReference type="NCBI Taxonomy" id="2080757"/>
    <lineage>
        <taxon>Bacteria</taxon>
        <taxon>Bacillati</taxon>
        <taxon>Actinomycetota</taxon>
        <taxon>Actinomycetes</taxon>
        <taxon>Mycobacteriales</taxon>
        <taxon>Corynebacteriaceae</taxon>
        <taxon>Corynebacterium</taxon>
    </lineage>
</organism>
<evidence type="ECO:0000313" key="2">
    <source>
        <dbReference type="EMBL" id="AZA08727.1"/>
    </source>
</evidence>
<dbReference type="EMBL" id="CP033898">
    <property type="protein sequence ID" value="AZA08727.1"/>
    <property type="molecule type" value="Genomic_DNA"/>
</dbReference>
<keyword evidence="3" id="KW-1185">Reference proteome</keyword>
<sequence>MLPTSVAAEWKRTDSPGEFRRDTPGLSAVSIHFPQGQRYLPTPNARDGGGGGAQHPDILRAGGHQVHLTDVAVELGTKCLPTPKASDGVMGRPRTSGRPIEKSTHLGTIVTLLPTPNTMDSLPVREGEARKKQLHRGDLNSPKRRFMGNLREDIVHETTASTYGVYEAAVRRWEEATRPAPPPTVPNRKGKPHLNVAFAEWMMGLPEGWVTSPKIGLTRAQQLKAIGNGVCPQQAIAAIGTLFQDNAL</sequence>
<dbReference type="AlphaFoldDB" id="A0A3G6IT56"/>
<feature type="compositionally biased region" description="Basic and acidic residues" evidence="1">
    <location>
        <begin position="9"/>
        <end position="23"/>
    </location>
</feature>
<evidence type="ECO:0000313" key="3">
    <source>
        <dbReference type="Proteomes" id="UP000271426"/>
    </source>
</evidence>
<dbReference type="REBASE" id="983602">
    <property type="entry name" value="M.Cps812CHORF2980P"/>
</dbReference>